<evidence type="ECO:0000313" key="2">
    <source>
        <dbReference type="EMBL" id="EDL93750.1"/>
    </source>
</evidence>
<dbReference type="EMBL" id="CH473994">
    <property type="protein sequence ID" value="EDL93750.1"/>
    <property type="molecule type" value="Genomic_DNA"/>
</dbReference>
<dbReference type="AlphaFoldDB" id="A6JP78"/>
<name>A6JP78_RAT</name>
<evidence type="ECO:0000256" key="1">
    <source>
        <dbReference type="SAM" id="MobiDB-lite"/>
    </source>
</evidence>
<sequence length="22" mass="2426">MSSSGFYKGSLKSYIEAQSAQR</sequence>
<gene>
    <name evidence="2" type="ORF">rCG_63243</name>
</gene>
<dbReference type="Proteomes" id="UP000234681">
    <property type="component" value="Chromosome 1"/>
</dbReference>
<accession>A6JP78</accession>
<protein>
    <submittedName>
        <fullName evidence="2">RCG63243</fullName>
    </submittedName>
</protein>
<evidence type="ECO:0000313" key="3">
    <source>
        <dbReference type="Proteomes" id="UP000234681"/>
    </source>
</evidence>
<proteinExistence type="predicted"/>
<feature type="region of interest" description="Disordered" evidence="1">
    <location>
        <begin position="1"/>
        <end position="22"/>
    </location>
</feature>
<organism evidence="2 3">
    <name type="scientific">Rattus norvegicus</name>
    <name type="common">Rat</name>
    <dbReference type="NCBI Taxonomy" id="10116"/>
    <lineage>
        <taxon>Eukaryota</taxon>
        <taxon>Metazoa</taxon>
        <taxon>Chordata</taxon>
        <taxon>Craniata</taxon>
        <taxon>Vertebrata</taxon>
        <taxon>Euteleostomi</taxon>
        <taxon>Mammalia</taxon>
        <taxon>Eutheria</taxon>
        <taxon>Euarchontoglires</taxon>
        <taxon>Glires</taxon>
        <taxon>Rodentia</taxon>
        <taxon>Myomorpha</taxon>
        <taxon>Muroidea</taxon>
        <taxon>Muridae</taxon>
        <taxon>Murinae</taxon>
        <taxon>Rattus</taxon>
    </lineage>
</organism>
<reference evidence="3" key="1">
    <citation type="submission" date="2005-09" db="EMBL/GenBank/DDBJ databases">
        <authorList>
            <person name="Mural R.J."/>
            <person name="Li P.W."/>
            <person name="Adams M.D."/>
            <person name="Amanatides P.G."/>
            <person name="Baden-Tillson H."/>
            <person name="Barnstead M."/>
            <person name="Chin S.H."/>
            <person name="Dew I."/>
            <person name="Evans C.A."/>
            <person name="Ferriera S."/>
            <person name="Flanigan M."/>
            <person name="Fosler C."/>
            <person name="Glodek A."/>
            <person name="Gu Z."/>
            <person name="Holt R.A."/>
            <person name="Jennings D."/>
            <person name="Kraft C.L."/>
            <person name="Lu F."/>
            <person name="Nguyen T."/>
            <person name="Nusskern D.R."/>
            <person name="Pfannkoch C.M."/>
            <person name="Sitter C."/>
            <person name="Sutton G.G."/>
            <person name="Venter J.C."/>
            <person name="Wang Z."/>
            <person name="Woodage T."/>
            <person name="Zheng X.H."/>
            <person name="Zhong F."/>
        </authorList>
    </citation>
    <scope>NUCLEOTIDE SEQUENCE [LARGE SCALE GENOMIC DNA]</scope>
    <source>
        <strain>BN</strain>
        <strain evidence="3">Sprague-Dawley</strain>
    </source>
</reference>